<dbReference type="SUPFAM" id="SSF54171">
    <property type="entry name" value="DNA-binding domain"/>
    <property type="match status" value="1"/>
</dbReference>
<proteinExistence type="predicted"/>
<dbReference type="OrthoDB" id="913049at2759"/>
<keyword evidence="4" id="KW-0804">Transcription</keyword>
<evidence type="ECO:0000256" key="4">
    <source>
        <dbReference type="ARBA" id="ARBA00023163"/>
    </source>
</evidence>
<sequence length="252" mass="29511">MASQDQPESSRAGATRKKRERCENREIWKILFELFQHQDEGGQNYILTTNEIWKGRKKTYHLSLVKTEEKWVVTVKKTSSHSNLNPVSQITNSPVEPEYPLSLQERLKGWIVEKRARNTTCTGAWDKYYYHESDPQSFRSLIEVAIFLLYSCRRDHLENAMDMFTNEENVQLFPHEAHCDSRKSHVEREKEGHMSNADVSIYSEIGIKTEEIPQEKGNEKSKNVDAEEDEIFAWVLANPIVDLDFLDNCFFF</sequence>
<keyword evidence="7" id="KW-1185">Reference proteome</keyword>
<comment type="subcellular location">
    <subcellularLocation>
        <location evidence="1">Nucleus</location>
    </subcellularLocation>
</comment>
<evidence type="ECO:0000256" key="5">
    <source>
        <dbReference type="ARBA" id="ARBA00023242"/>
    </source>
</evidence>
<evidence type="ECO:0000256" key="1">
    <source>
        <dbReference type="ARBA" id="ARBA00004123"/>
    </source>
</evidence>
<keyword evidence="5" id="KW-0539">Nucleus</keyword>
<gene>
    <name evidence="6" type="ORF">CDL12_21739</name>
</gene>
<dbReference type="GO" id="GO:0003677">
    <property type="term" value="F:DNA binding"/>
    <property type="evidence" value="ECO:0007669"/>
    <property type="project" value="UniProtKB-KW"/>
</dbReference>
<organism evidence="6 7">
    <name type="scientific">Handroanthus impetiginosus</name>
    <dbReference type="NCBI Taxonomy" id="429701"/>
    <lineage>
        <taxon>Eukaryota</taxon>
        <taxon>Viridiplantae</taxon>
        <taxon>Streptophyta</taxon>
        <taxon>Embryophyta</taxon>
        <taxon>Tracheophyta</taxon>
        <taxon>Spermatophyta</taxon>
        <taxon>Magnoliopsida</taxon>
        <taxon>eudicotyledons</taxon>
        <taxon>Gunneridae</taxon>
        <taxon>Pentapetalae</taxon>
        <taxon>asterids</taxon>
        <taxon>lamiids</taxon>
        <taxon>Lamiales</taxon>
        <taxon>Bignoniaceae</taxon>
        <taxon>Crescentiina</taxon>
        <taxon>Tabebuia alliance</taxon>
        <taxon>Handroanthus</taxon>
    </lineage>
</organism>
<dbReference type="InterPro" id="IPR016177">
    <property type="entry name" value="DNA-bd_dom_sf"/>
</dbReference>
<protein>
    <submittedName>
        <fullName evidence="6">Uncharacterized protein</fullName>
    </submittedName>
</protein>
<dbReference type="EMBL" id="NKXS01004651">
    <property type="protein sequence ID" value="PIN05710.1"/>
    <property type="molecule type" value="Genomic_DNA"/>
</dbReference>
<comment type="caution">
    <text evidence="6">The sequence shown here is derived from an EMBL/GenBank/DDBJ whole genome shotgun (WGS) entry which is preliminary data.</text>
</comment>
<reference evidence="7" key="1">
    <citation type="journal article" date="2018" name="Gigascience">
        <title>Genome assembly of the Pink Ipe (Handroanthus impetiginosus, Bignoniaceae), a highly valued, ecologically keystone Neotropical timber forest tree.</title>
        <authorList>
            <person name="Silva-Junior O.B."/>
            <person name="Grattapaglia D."/>
            <person name="Novaes E."/>
            <person name="Collevatti R.G."/>
        </authorList>
    </citation>
    <scope>NUCLEOTIDE SEQUENCE [LARGE SCALE GENOMIC DNA]</scope>
    <source>
        <strain evidence="7">cv. UFG-1</strain>
    </source>
</reference>
<evidence type="ECO:0000313" key="7">
    <source>
        <dbReference type="Proteomes" id="UP000231279"/>
    </source>
</evidence>
<keyword evidence="2" id="KW-0805">Transcription regulation</keyword>
<dbReference type="AlphaFoldDB" id="A0A2G9GL21"/>
<keyword evidence="3" id="KW-0238">DNA-binding</keyword>
<dbReference type="GO" id="GO:0005634">
    <property type="term" value="C:nucleus"/>
    <property type="evidence" value="ECO:0007669"/>
    <property type="project" value="UniProtKB-SubCell"/>
</dbReference>
<name>A0A2G9GL21_9LAMI</name>
<evidence type="ECO:0000313" key="6">
    <source>
        <dbReference type="EMBL" id="PIN05710.1"/>
    </source>
</evidence>
<dbReference type="Proteomes" id="UP000231279">
    <property type="component" value="Unassembled WGS sequence"/>
</dbReference>
<dbReference type="Gene3D" id="3.30.890.10">
    <property type="entry name" value="Methyl-cpg-binding Protein 2, Chain A"/>
    <property type="match status" value="1"/>
</dbReference>
<evidence type="ECO:0000256" key="3">
    <source>
        <dbReference type="ARBA" id="ARBA00023125"/>
    </source>
</evidence>
<accession>A0A2G9GL21</accession>
<evidence type="ECO:0000256" key="2">
    <source>
        <dbReference type="ARBA" id="ARBA00023015"/>
    </source>
</evidence>